<dbReference type="InterPro" id="IPR012327">
    <property type="entry name" value="MeTrfase_D12"/>
</dbReference>
<keyword evidence="5" id="KW-1185">Reference proteome</keyword>
<evidence type="ECO:0000256" key="2">
    <source>
        <dbReference type="ARBA" id="ARBA00022679"/>
    </source>
</evidence>
<dbReference type="PRINTS" id="PR00505">
    <property type="entry name" value="D12N6MTFRASE"/>
</dbReference>
<dbReference type="EMBL" id="BNJJ01000021">
    <property type="protein sequence ID" value="GHO88051.1"/>
    <property type="molecule type" value="Genomic_DNA"/>
</dbReference>
<keyword evidence="3" id="KW-0949">S-adenosyl-L-methionine</keyword>
<evidence type="ECO:0000256" key="1">
    <source>
        <dbReference type="ARBA" id="ARBA00022603"/>
    </source>
</evidence>
<reference evidence="4 5" key="1">
    <citation type="journal article" date="2021" name="Int. J. Syst. Evol. Microbiol.">
        <title>Reticulibacter mediterranei gen. nov., sp. nov., within the new family Reticulibacteraceae fam. nov., and Ktedonospora formicarum gen. nov., sp. nov., Ktedonobacter robiniae sp. nov., Dictyobacter formicarum sp. nov. and Dictyobacter arantiisoli sp. nov., belonging to the class Ktedonobacteria.</title>
        <authorList>
            <person name="Yabe S."/>
            <person name="Zheng Y."/>
            <person name="Wang C.M."/>
            <person name="Sakai Y."/>
            <person name="Abe K."/>
            <person name="Yokota A."/>
            <person name="Donadio S."/>
            <person name="Cavaletti L."/>
            <person name="Monciardini P."/>
        </authorList>
    </citation>
    <scope>NUCLEOTIDE SEQUENCE [LARGE SCALE GENOMIC DNA]</scope>
    <source>
        <strain evidence="4 5">SOSP1-9</strain>
    </source>
</reference>
<sequence>MEKKPFAWYGGKATLTPLLVSLLPGHQVYCEVFGGSGALLFGKPLSRIEIFNDIDSGVVNFFRVLRDPQQAEALQQLLMLTPYSREEYYECLRHWHQAEDLVEKARRWYCAVMQSMNSSVKSTGWSSSKKPGSNPALKWSNHAASLTGFVQRLSQVQIDHRDFEQVILAYDSPDTLFYLDPPYLPETRKKSQCYLHEMSAHDHQRLLKTMTQIQGMAILSGYDHPLYMDALSGWECQKVEVLCSSESRRGQKEAIQQTLRTECIWRNPLCVQKSEMATRQPSLFEEEVS</sequence>
<name>A0ABQ3VSF5_9CHLR</name>
<evidence type="ECO:0000313" key="5">
    <source>
        <dbReference type="Proteomes" id="UP000635565"/>
    </source>
</evidence>
<dbReference type="Proteomes" id="UP000635565">
    <property type="component" value="Unassembled WGS sequence"/>
</dbReference>
<evidence type="ECO:0000256" key="3">
    <source>
        <dbReference type="ARBA" id="ARBA00022691"/>
    </source>
</evidence>
<comment type="caution">
    <text evidence="4">The sequence shown here is derived from an EMBL/GenBank/DDBJ whole genome shotgun (WGS) entry which is preliminary data.</text>
</comment>
<proteinExistence type="predicted"/>
<dbReference type="Pfam" id="PF02086">
    <property type="entry name" value="MethyltransfD12"/>
    <property type="match status" value="1"/>
</dbReference>
<dbReference type="SUPFAM" id="SSF53335">
    <property type="entry name" value="S-adenosyl-L-methionine-dependent methyltransferases"/>
    <property type="match status" value="1"/>
</dbReference>
<dbReference type="PANTHER" id="PTHR30481">
    <property type="entry name" value="DNA ADENINE METHYLASE"/>
    <property type="match status" value="1"/>
</dbReference>
<protein>
    <submittedName>
        <fullName evidence="4">DNA methyltransferase</fullName>
    </submittedName>
</protein>
<organism evidence="4 5">
    <name type="scientific">Dictyobacter formicarum</name>
    <dbReference type="NCBI Taxonomy" id="2778368"/>
    <lineage>
        <taxon>Bacteria</taxon>
        <taxon>Bacillati</taxon>
        <taxon>Chloroflexota</taxon>
        <taxon>Ktedonobacteria</taxon>
        <taxon>Ktedonobacterales</taxon>
        <taxon>Dictyobacteraceae</taxon>
        <taxon>Dictyobacter</taxon>
    </lineage>
</organism>
<dbReference type="RefSeq" id="WP_201365588.1">
    <property type="nucleotide sequence ID" value="NZ_BNJJ01000021.1"/>
</dbReference>
<dbReference type="Gene3D" id="3.40.50.150">
    <property type="entry name" value="Vaccinia Virus protein VP39"/>
    <property type="match status" value="2"/>
</dbReference>
<dbReference type="GO" id="GO:0008168">
    <property type="term" value="F:methyltransferase activity"/>
    <property type="evidence" value="ECO:0007669"/>
    <property type="project" value="UniProtKB-KW"/>
</dbReference>
<dbReference type="InterPro" id="IPR029063">
    <property type="entry name" value="SAM-dependent_MTases_sf"/>
</dbReference>
<dbReference type="PANTHER" id="PTHR30481:SF4">
    <property type="entry name" value="SITE-SPECIFIC DNA-METHYLTRANSFERASE (ADENINE-SPECIFIC)"/>
    <property type="match status" value="1"/>
</dbReference>
<keyword evidence="2" id="KW-0808">Transferase</keyword>
<dbReference type="PIRSF" id="PIRSF000398">
    <property type="entry name" value="M_m6A_EcoRV"/>
    <property type="match status" value="1"/>
</dbReference>
<accession>A0ABQ3VSF5</accession>
<dbReference type="GO" id="GO:0032259">
    <property type="term" value="P:methylation"/>
    <property type="evidence" value="ECO:0007669"/>
    <property type="project" value="UniProtKB-KW"/>
</dbReference>
<dbReference type="InterPro" id="IPR012263">
    <property type="entry name" value="M_m6A_EcoRV"/>
</dbReference>
<gene>
    <name evidence="4" type="ORF">KSZ_60570</name>
</gene>
<keyword evidence="1 4" id="KW-0489">Methyltransferase</keyword>
<evidence type="ECO:0000313" key="4">
    <source>
        <dbReference type="EMBL" id="GHO88051.1"/>
    </source>
</evidence>